<gene>
    <name evidence="3" type="ORF">CJOHNSTONI_LOCUS10182</name>
</gene>
<reference evidence="3" key="1">
    <citation type="submission" date="2021-09" db="EMBL/GenBank/DDBJ databases">
        <authorList>
            <consortium name="Pathogen Informatics"/>
        </authorList>
    </citation>
    <scope>NUCLEOTIDE SEQUENCE</scope>
</reference>
<protein>
    <submittedName>
        <fullName evidence="3">Uncharacterized protein</fullName>
    </submittedName>
</protein>
<feature type="region of interest" description="Disordered" evidence="1">
    <location>
        <begin position="14"/>
        <end position="49"/>
    </location>
</feature>
<keyword evidence="4" id="KW-1185">Reference proteome</keyword>
<dbReference type="AlphaFoldDB" id="A0A8J2MUR8"/>
<dbReference type="SUPFAM" id="SSF81324">
    <property type="entry name" value="Voltage-gated potassium channels"/>
    <property type="match status" value="1"/>
</dbReference>
<comment type="caution">
    <text evidence="3">The sequence shown here is derived from an EMBL/GenBank/DDBJ whole genome shotgun (WGS) entry which is preliminary data.</text>
</comment>
<dbReference type="EMBL" id="CAKAEH010002000">
    <property type="protein sequence ID" value="CAG9540694.1"/>
    <property type="molecule type" value="Genomic_DNA"/>
</dbReference>
<feature type="transmembrane region" description="Helical" evidence="2">
    <location>
        <begin position="221"/>
        <end position="238"/>
    </location>
</feature>
<organism evidence="3 4">
    <name type="scientific">Cercopithifilaria johnstoni</name>
    <dbReference type="NCBI Taxonomy" id="2874296"/>
    <lineage>
        <taxon>Eukaryota</taxon>
        <taxon>Metazoa</taxon>
        <taxon>Ecdysozoa</taxon>
        <taxon>Nematoda</taxon>
        <taxon>Chromadorea</taxon>
        <taxon>Rhabditida</taxon>
        <taxon>Spirurina</taxon>
        <taxon>Spiruromorpha</taxon>
        <taxon>Filarioidea</taxon>
        <taxon>Onchocercidae</taxon>
        <taxon>Cercopithifilaria</taxon>
    </lineage>
</organism>
<keyword evidence="2" id="KW-0472">Membrane</keyword>
<dbReference type="OrthoDB" id="297496at2759"/>
<evidence type="ECO:0000256" key="2">
    <source>
        <dbReference type="SAM" id="Phobius"/>
    </source>
</evidence>
<dbReference type="Proteomes" id="UP000746747">
    <property type="component" value="Unassembled WGS sequence"/>
</dbReference>
<evidence type="ECO:0000313" key="4">
    <source>
        <dbReference type="Proteomes" id="UP000746747"/>
    </source>
</evidence>
<feature type="transmembrane region" description="Helical" evidence="2">
    <location>
        <begin position="131"/>
        <end position="152"/>
    </location>
</feature>
<sequence>MSVLLTNKYKLSSSNVDGRTAVTSSRSSSNIDGRTTVTSSCTPSNVDGRTAVASSRSEVVLRSYSISSHQSCNDGDGKQRGSNTPWMSVIRETSVMPDNGAPKNADNVVTPVSNTWLKWIKRPYKYLHLNYLFSLAFMMIYMFLGALLFLWLEGASDQARKLHEYKFYIRQRELFLEQLDEIYHVEASQQRKILLKKAIDYLHRQIGVSFSNRSEWSLTTAMYYSGTVLTTIGLFWFYY</sequence>
<proteinExistence type="predicted"/>
<dbReference type="Gene3D" id="1.10.287.70">
    <property type="match status" value="1"/>
</dbReference>
<keyword evidence="2" id="KW-1133">Transmembrane helix</keyword>
<accession>A0A8J2MUR8</accession>
<name>A0A8J2MUR8_9BILA</name>
<keyword evidence="2" id="KW-0812">Transmembrane</keyword>
<evidence type="ECO:0000313" key="3">
    <source>
        <dbReference type="EMBL" id="CAG9540694.1"/>
    </source>
</evidence>
<evidence type="ECO:0000256" key="1">
    <source>
        <dbReference type="SAM" id="MobiDB-lite"/>
    </source>
</evidence>